<keyword evidence="3" id="KW-1185">Reference proteome</keyword>
<dbReference type="AlphaFoldDB" id="A0A1I1N5D7"/>
<gene>
    <name evidence="2" type="ORF">SAMN05216167_102849</name>
</gene>
<name>A0A1I1N5D7_9BACT</name>
<keyword evidence="1" id="KW-0812">Transmembrane</keyword>
<keyword evidence="1" id="KW-1133">Transmembrane helix</keyword>
<proteinExistence type="predicted"/>
<organism evidence="2 3">
    <name type="scientific">Spirosoma endophyticum</name>
    <dbReference type="NCBI Taxonomy" id="662367"/>
    <lineage>
        <taxon>Bacteria</taxon>
        <taxon>Pseudomonadati</taxon>
        <taxon>Bacteroidota</taxon>
        <taxon>Cytophagia</taxon>
        <taxon>Cytophagales</taxon>
        <taxon>Cytophagaceae</taxon>
        <taxon>Spirosoma</taxon>
    </lineage>
</organism>
<accession>A0A1I1N5D7</accession>
<evidence type="ECO:0000313" key="3">
    <source>
        <dbReference type="Proteomes" id="UP000198598"/>
    </source>
</evidence>
<keyword evidence="1" id="KW-0472">Membrane</keyword>
<evidence type="ECO:0000313" key="2">
    <source>
        <dbReference type="EMBL" id="SFC92829.1"/>
    </source>
</evidence>
<evidence type="ECO:0000256" key="1">
    <source>
        <dbReference type="SAM" id="Phobius"/>
    </source>
</evidence>
<reference evidence="2 3" key="1">
    <citation type="submission" date="2016-10" db="EMBL/GenBank/DDBJ databases">
        <authorList>
            <person name="de Groot N.N."/>
        </authorList>
    </citation>
    <scope>NUCLEOTIDE SEQUENCE [LARGE SCALE GENOMIC DNA]</scope>
    <source>
        <strain evidence="2 3">DSM 26130</strain>
    </source>
</reference>
<dbReference type="Proteomes" id="UP000198598">
    <property type="component" value="Unassembled WGS sequence"/>
</dbReference>
<dbReference type="STRING" id="662367.SAMN05216167_102849"/>
<protein>
    <submittedName>
        <fullName evidence="2">Uncharacterized protein</fullName>
    </submittedName>
</protein>
<dbReference type="EMBL" id="FOLQ01000002">
    <property type="protein sequence ID" value="SFC92829.1"/>
    <property type="molecule type" value="Genomic_DNA"/>
</dbReference>
<feature type="transmembrane region" description="Helical" evidence="1">
    <location>
        <begin position="12"/>
        <end position="37"/>
    </location>
</feature>
<sequence>MTNPPPNNSGSILKTALIGILILAVIALLVGTLTVLFP</sequence>